<organism evidence="2">
    <name type="scientific">Zea mays</name>
    <name type="common">Maize</name>
    <dbReference type="NCBI Taxonomy" id="4577"/>
    <lineage>
        <taxon>Eukaryota</taxon>
        <taxon>Viridiplantae</taxon>
        <taxon>Streptophyta</taxon>
        <taxon>Embryophyta</taxon>
        <taxon>Tracheophyta</taxon>
        <taxon>Spermatophyta</taxon>
        <taxon>Magnoliopsida</taxon>
        <taxon>Liliopsida</taxon>
        <taxon>Poales</taxon>
        <taxon>Poaceae</taxon>
        <taxon>PACMAD clade</taxon>
        <taxon>Panicoideae</taxon>
        <taxon>Andropogonodae</taxon>
        <taxon>Andropogoneae</taxon>
        <taxon>Tripsacinae</taxon>
        <taxon>Zea</taxon>
    </lineage>
</organism>
<dbReference type="PANTHER" id="PTHR44328">
    <property type="entry name" value="GLUTATHIONE S-TRANSFERASE L1"/>
    <property type="match status" value="1"/>
</dbReference>
<dbReference type="Gene3D" id="3.40.30.10">
    <property type="entry name" value="Glutaredoxin"/>
    <property type="match status" value="1"/>
</dbReference>
<dbReference type="FunFam" id="3.40.30.10:FF:000091">
    <property type="entry name" value="Glutathione S-transferase L2, chloroplastic"/>
    <property type="match status" value="1"/>
</dbReference>
<dbReference type="InterPro" id="IPR040079">
    <property type="entry name" value="Glutathione_S-Trfase"/>
</dbReference>
<dbReference type="InterPro" id="IPR004045">
    <property type="entry name" value="Glutathione_S-Trfase_N"/>
</dbReference>
<dbReference type="EMBL" id="EU956742">
    <property type="protein sequence ID" value="ACG28860.1"/>
    <property type="molecule type" value="mRNA"/>
</dbReference>
<reference evidence="2" key="1">
    <citation type="journal article" date="2009" name="Plant Mol. Biol.">
        <title>Insights into corn genes derived from large-scale cDNA sequencing.</title>
        <authorList>
            <person name="Alexandrov N.N."/>
            <person name="Brover V.V."/>
            <person name="Freidin S."/>
            <person name="Troukhan M.E."/>
            <person name="Tatarinova T.V."/>
            <person name="Zhang H."/>
            <person name="Swaller T.J."/>
            <person name="Lu Y.P."/>
            <person name="Bouck J."/>
            <person name="Flavell R.B."/>
            <person name="Feldmann K.A."/>
        </authorList>
    </citation>
    <scope>NUCLEOTIDE SEQUENCE</scope>
</reference>
<evidence type="ECO:0000313" key="2">
    <source>
        <dbReference type="EMBL" id="ACG28860.1"/>
    </source>
</evidence>
<sequence>MAAAASASSVKEVLPSPLTSASEPPPLFDGTTRLYVAYLCPFAQRAWIARNYKGLQDKIKIVAIDLADRPAWYKEKVYPENKVPSLEHDNQVKGESLDLVKYIDSNFKGPSLLPEDPAKQQFAEELLGYTDAFNKAFYSCLVDREDVSEEAGNRTSSHVWFVWKKISLFNKMLIASFHVFTSVAALDKIEDALGKFNDGPFFLGQFSLVDVAYVPFIERFQILYSNIKHYDITKGRPNLQKFIEEVNKIDAYTQTKLDPQFLLEQTKKRLGIA</sequence>
<dbReference type="SFLD" id="SFLDS00019">
    <property type="entry name" value="Glutathione_Transferase_(cytos"/>
    <property type="match status" value="1"/>
</dbReference>
<proteinExistence type="evidence at transcript level"/>
<protein>
    <recommendedName>
        <fullName evidence="1">GST N-terminal domain-containing protein</fullName>
    </recommendedName>
</protein>
<evidence type="ECO:0000259" key="1">
    <source>
        <dbReference type="PROSITE" id="PS50404"/>
    </source>
</evidence>
<dbReference type="Pfam" id="PF13410">
    <property type="entry name" value="GST_C_2"/>
    <property type="match status" value="1"/>
</dbReference>
<dbReference type="SUPFAM" id="SSF47616">
    <property type="entry name" value="GST C-terminal domain-like"/>
    <property type="match status" value="1"/>
</dbReference>
<dbReference type="GO" id="GO:0004364">
    <property type="term" value="F:glutathione transferase activity"/>
    <property type="evidence" value="ECO:0007669"/>
    <property type="project" value="InterPro"/>
</dbReference>
<dbReference type="InterPro" id="IPR036282">
    <property type="entry name" value="Glutathione-S-Trfase_C_sf"/>
</dbReference>
<name>B6SVH7_MAIZE</name>
<dbReference type="SUPFAM" id="SSF52833">
    <property type="entry name" value="Thioredoxin-like"/>
    <property type="match status" value="1"/>
</dbReference>
<dbReference type="Gene3D" id="1.20.1050.10">
    <property type="match status" value="1"/>
</dbReference>
<dbReference type="InterPro" id="IPR036249">
    <property type="entry name" value="Thioredoxin-like_sf"/>
</dbReference>
<dbReference type="AlphaFoldDB" id="B6SVH7"/>
<dbReference type="PANTHER" id="PTHR44328:SF16">
    <property type="entry name" value="PROTEIN IN2-1 HOMOLOG B"/>
    <property type="match status" value="1"/>
</dbReference>
<dbReference type="PROSITE" id="PS50404">
    <property type="entry name" value="GST_NTER"/>
    <property type="match status" value="1"/>
</dbReference>
<accession>B6SVH7</accession>
<dbReference type="Pfam" id="PF13417">
    <property type="entry name" value="GST_N_3"/>
    <property type="match status" value="1"/>
</dbReference>
<feature type="domain" description="GST N-terminal" evidence="1">
    <location>
        <begin position="30"/>
        <end position="111"/>
    </location>
</feature>
<dbReference type="ExpressionAtlas" id="B6SVH7">
    <property type="expression patterns" value="baseline and differential"/>
</dbReference>
<dbReference type="SFLD" id="SFLDG00358">
    <property type="entry name" value="Main_(cytGST)"/>
    <property type="match status" value="1"/>
</dbReference>
<dbReference type="InterPro" id="IPR044629">
    <property type="entry name" value="GSTL1/2/3"/>
</dbReference>